<dbReference type="RefSeq" id="WP_154533974.1">
    <property type="nucleotide sequence ID" value="NZ_VUNG01000013.1"/>
</dbReference>
<proteinExistence type="predicted"/>
<dbReference type="Pfam" id="PF00069">
    <property type="entry name" value="Pkinase"/>
    <property type="match status" value="1"/>
</dbReference>
<dbReference type="InterPro" id="IPR000719">
    <property type="entry name" value="Prot_kinase_dom"/>
</dbReference>
<keyword evidence="1" id="KW-0472">Membrane</keyword>
<feature type="domain" description="Protein kinase" evidence="2">
    <location>
        <begin position="22"/>
        <end position="298"/>
    </location>
</feature>
<dbReference type="CDD" id="cd14014">
    <property type="entry name" value="STKc_PknB_like"/>
    <property type="match status" value="1"/>
</dbReference>
<dbReference type="Gene3D" id="3.40.50.12480">
    <property type="match status" value="1"/>
</dbReference>
<keyword evidence="4" id="KW-1185">Reference proteome</keyword>
<dbReference type="Proteomes" id="UP000438914">
    <property type="component" value="Unassembled WGS sequence"/>
</dbReference>
<dbReference type="PROSITE" id="PS50011">
    <property type="entry name" value="PROTEIN_KINASE_DOM"/>
    <property type="match status" value="1"/>
</dbReference>
<comment type="caution">
    <text evidence="3">The sequence shown here is derived from an EMBL/GenBank/DDBJ whole genome shotgun (WGS) entry which is preliminary data.</text>
</comment>
<dbReference type="PANTHER" id="PTHR44329">
    <property type="entry name" value="SERINE/THREONINE-PROTEIN KINASE TNNI3K-RELATED"/>
    <property type="match status" value="1"/>
</dbReference>
<evidence type="ECO:0000256" key="1">
    <source>
        <dbReference type="SAM" id="Phobius"/>
    </source>
</evidence>
<evidence type="ECO:0000313" key="4">
    <source>
        <dbReference type="Proteomes" id="UP000438914"/>
    </source>
</evidence>
<keyword evidence="3" id="KW-0418">Kinase</keyword>
<sequence>MTEDTSFSDFIEGSFTAPSSDYTGFEKIADGAICTLWRANKDGQRYVVKSLQAEYRDQTQYIARLRKEYDILSIFDSPYVVKAVDYCRIPLYGMCLVMEWIDGVTLKQWLYGPCSPDFPRLPNMVERRRAALEIVRAVEYIHSLQVVHRDLKPSNIMVTRTGRQVKLIDFGLADTDSFTIFKEPGGTKGYIAPEQRKISVTDERNDVYSLGIILQEMRLGRMWRGIIHKMLKPIDQRLGHVSDVIVLLHRRTRFVSVLTGLCLAVALFGGGFWTWDRIVNPRPHFEVVTRFQYSNMIFESWGGGKVTIRPAINTEEVVEIPSKMSYDGFSYQVDEITFNAFKDDRNLHSIIIPGGVHLMKGAFKHCPNLRDIYIRGNRPPRIGNEYWPADINDVFDASHFSSVRIHIPKHSRAAYSDYPWTLFKHYVLY</sequence>
<gene>
    <name evidence="3" type="ORF">FYJ73_06850</name>
</gene>
<reference evidence="3 4" key="1">
    <citation type="submission" date="2019-08" db="EMBL/GenBank/DDBJ databases">
        <title>In-depth cultivation of the pig gut microbiome towards novel bacterial diversity and tailored functional studies.</title>
        <authorList>
            <person name="Wylensek D."/>
            <person name="Hitch T.C.A."/>
            <person name="Clavel T."/>
        </authorList>
    </citation>
    <scope>NUCLEOTIDE SEQUENCE [LARGE SCALE GENOMIC DNA]</scope>
    <source>
        <strain evidence="3 4">LKV-178-WT-2A</strain>
    </source>
</reference>
<dbReference type="Gene3D" id="1.10.510.10">
    <property type="entry name" value="Transferase(Phosphotransferase) domain 1"/>
    <property type="match status" value="1"/>
</dbReference>
<keyword evidence="3" id="KW-0808">Transferase</keyword>
<dbReference type="PROSITE" id="PS00108">
    <property type="entry name" value="PROTEIN_KINASE_ST"/>
    <property type="match status" value="1"/>
</dbReference>
<dbReference type="GO" id="GO:0004674">
    <property type="term" value="F:protein serine/threonine kinase activity"/>
    <property type="evidence" value="ECO:0007669"/>
    <property type="project" value="TreeGrafter"/>
</dbReference>
<evidence type="ECO:0000259" key="2">
    <source>
        <dbReference type="PROSITE" id="PS50011"/>
    </source>
</evidence>
<dbReference type="SMART" id="SM00220">
    <property type="entry name" value="S_TKc"/>
    <property type="match status" value="1"/>
</dbReference>
<accession>A0A7K0KEV6</accession>
<name>A0A7K0KEV6_9BACT</name>
<dbReference type="AlphaFoldDB" id="A0A7K0KEV6"/>
<keyword evidence="1" id="KW-1133">Transmembrane helix</keyword>
<dbReference type="InterPro" id="IPR011009">
    <property type="entry name" value="Kinase-like_dom_sf"/>
</dbReference>
<evidence type="ECO:0000313" key="3">
    <source>
        <dbReference type="EMBL" id="MST84388.1"/>
    </source>
</evidence>
<protein>
    <submittedName>
        <fullName evidence="3">Protein kinase</fullName>
    </submittedName>
</protein>
<feature type="transmembrane region" description="Helical" evidence="1">
    <location>
        <begin position="254"/>
        <end position="275"/>
    </location>
</feature>
<dbReference type="InterPro" id="IPR051681">
    <property type="entry name" value="Ser/Thr_Kinases-Pseudokinases"/>
</dbReference>
<organism evidence="3 4">
    <name type="scientific">Hallella mizrahii</name>
    <dbReference type="NCBI Taxonomy" id="2606637"/>
    <lineage>
        <taxon>Bacteria</taxon>
        <taxon>Pseudomonadati</taxon>
        <taxon>Bacteroidota</taxon>
        <taxon>Bacteroidia</taxon>
        <taxon>Bacteroidales</taxon>
        <taxon>Prevotellaceae</taxon>
        <taxon>Hallella</taxon>
    </lineage>
</organism>
<dbReference type="SUPFAM" id="SSF56112">
    <property type="entry name" value="Protein kinase-like (PK-like)"/>
    <property type="match status" value="1"/>
</dbReference>
<dbReference type="EMBL" id="VUNG01000013">
    <property type="protein sequence ID" value="MST84388.1"/>
    <property type="molecule type" value="Genomic_DNA"/>
</dbReference>
<dbReference type="GO" id="GO:0005524">
    <property type="term" value="F:ATP binding"/>
    <property type="evidence" value="ECO:0007669"/>
    <property type="project" value="InterPro"/>
</dbReference>
<dbReference type="InterPro" id="IPR008271">
    <property type="entry name" value="Ser/Thr_kinase_AS"/>
</dbReference>
<keyword evidence="1" id="KW-0812">Transmembrane</keyword>